<name>A0A069RG67_PEPLI</name>
<sequence>MRVIREKTAAMIIDIQEKFIPHMFYNHKLIENMEKLVRGLKILDIPMIMTEQYKKGLGETIEPVRAVLEEVEAREKMTFSCCDADHIAEEVEGMGKKFVILAGIESHICVMQTAVDLLGKGYIPVVVEDCISSRKENDKNVAVERMRQEGAIITTYESILFELCRDARSSEFKGISQLVK</sequence>
<dbReference type="InterPro" id="IPR000868">
    <property type="entry name" value="Isochorismatase-like_dom"/>
</dbReference>
<feature type="domain" description="Isochorismatase-like" evidence="1">
    <location>
        <begin position="8"/>
        <end position="157"/>
    </location>
</feature>
<accession>A0A069RG67</accession>
<dbReference type="InterPro" id="IPR036380">
    <property type="entry name" value="Isochorismatase-like_sf"/>
</dbReference>
<dbReference type="EMBL" id="JJMM01000005">
    <property type="protein sequence ID" value="KDR96016.1"/>
    <property type="molecule type" value="Genomic_DNA"/>
</dbReference>
<dbReference type="CDD" id="cd01012">
    <property type="entry name" value="YcaC_related"/>
    <property type="match status" value="1"/>
</dbReference>
<dbReference type="eggNOG" id="COG1335">
    <property type="taxonomic scope" value="Bacteria"/>
</dbReference>
<reference evidence="2 3" key="1">
    <citation type="submission" date="2014-03" db="EMBL/GenBank/DDBJ databases">
        <title>Genome sequence of Clostridium litorale W6, DSM 5388.</title>
        <authorList>
            <person name="Poehlein A."/>
            <person name="Jagirdar A."/>
            <person name="Khonsari B."/>
            <person name="Chibani C.M."/>
            <person name="Gutierrez Gutierrez D.A."/>
            <person name="Davydova E."/>
            <person name="Alghaithi H.S."/>
            <person name="Nair K.P."/>
            <person name="Dhamotharan K."/>
            <person name="Chandran L."/>
            <person name="G W."/>
            <person name="Daniel R."/>
        </authorList>
    </citation>
    <scope>NUCLEOTIDE SEQUENCE [LARGE SCALE GENOMIC DNA]</scope>
    <source>
        <strain evidence="2 3">W6</strain>
    </source>
</reference>
<dbReference type="GO" id="GO:0016787">
    <property type="term" value="F:hydrolase activity"/>
    <property type="evidence" value="ECO:0007669"/>
    <property type="project" value="UniProtKB-KW"/>
</dbReference>
<dbReference type="AlphaFoldDB" id="A0A069RG67"/>
<dbReference type="OrthoDB" id="9789777at2"/>
<keyword evidence="3" id="KW-1185">Reference proteome</keyword>
<protein>
    <submittedName>
        <fullName evidence="2">Isochorismatase hydrolase</fullName>
    </submittedName>
</protein>
<dbReference type="STRING" id="1121324.CLIT_5c00260"/>
<dbReference type="Gene3D" id="3.40.50.850">
    <property type="entry name" value="Isochorismatase-like"/>
    <property type="match status" value="1"/>
</dbReference>
<dbReference type="Proteomes" id="UP000027946">
    <property type="component" value="Unassembled WGS sequence"/>
</dbReference>
<dbReference type="PANTHER" id="PTHR14119:SF3">
    <property type="entry name" value="ISOCHORISMATASE DOMAIN-CONTAINING PROTEIN 2"/>
    <property type="match status" value="1"/>
</dbReference>
<comment type="caution">
    <text evidence="2">The sequence shown here is derived from an EMBL/GenBank/DDBJ whole genome shotgun (WGS) entry which is preliminary data.</text>
</comment>
<dbReference type="Pfam" id="PF00857">
    <property type="entry name" value="Isochorismatase"/>
    <property type="match status" value="1"/>
</dbReference>
<evidence type="ECO:0000259" key="1">
    <source>
        <dbReference type="Pfam" id="PF00857"/>
    </source>
</evidence>
<dbReference type="PANTHER" id="PTHR14119">
    <property type="entry name" value="HYDROLASE"/>
    <property type="match status" value="1"/>
</dbReference>
<evidence type="ECO:0000313" key="2">
    <source>
        <dbReference type="EMBL" id="KDR96016.1"/>
    </source>
</evidence>
<organism evidence="2 3">
    <name type="scientific">Peptoclostridium litorale DSM 5388</name>
    <dbReference type="NCBI Taxonomy" id="1121324"/>
    <lineage>
        <taxon>Bacteria</taxon>
        <taxon>Bacillati</taxon>
        <taxon>Bacillota</taxon>
        <taxon>Clostridia</taxon>
        <taxon>Peptostreptococcales</taxon>
        <taxon>Peptoclostridiaceae</taxon>
        <taxon>Peptoclostridium</taxon>
    </lineage>
</organism>
<evidence type="ECO:0000313" key="3">
    <source>
        <dbReference type="Proteomes" id="UP000027946"/>
    </source>
</evidence>
<dbReference type="SUPFAM" id="SSF52499">
    <property type="entry name" value="Isochorismatase-like hydrolases"/>
    <property type="match status" value="1"/>
</dbReference>
<dbReference type="InterPro" id="IPR050993">
    <property type="entry name" value="Isochorismatase_domain"/>
</dbReference>
<dbReference type="RefSeq" id="WP_038262491.1">
    <property type="nucleotide sequence ID" value="NZ_FSRH01000007.1"/>
</dbReference>
<gene>
    <name evidence="2" type="ORF">CLIT_5c00260</name>
</gene>
<keyword evidence="2" id="KW-0378">Hydrolase</keyword>
<proteinExistence type="predicted"/>